<proteinExistence type="predicted"/>
<dbReference type="AlphaFoldDB" id="A0A9N9G4J0"/>
<accession>A0A9N9G4J0</accession>
<dbReference type="EMBL" id="CAJVPI010000947">
    <property type="protein sequence ID" value="CAG8584316.1"/>
    <property type="molecule type" value="Genomic_DNA"/>
</dbReference>
<comment type="caution">
    <text evidence="4">The sequence shown here is derived from an EMBL/GenBank/DDBJ whole genome shotgun (WGS) entry which is preliminary data.</text>
</comment>
<dbReference type="InterPro" id="IPR027417">
    <property type="entry name" value="P-loop_NTPase"/>
</dbReference>
<dbReference type="Gene3D" id="3.40.50.300">
    <property type="entry name" value="P-loop containing nucleotide triphosphate hydrolases"/>
    <property type="match status" value="1"/>
</dbReference>
<protein>
    <submittedName>
        <fullName evidence="4">9109_t:CDS:1</fullName>
    </submittedName>
</protein>
<feature type="coiled-coil region" evidence="1">
    <location>
        <begin position="31"/>
        <end position="77"/>
    </location>
</feature>
<feature type="compositionally biased region" description="Basic and acidic residues" evidence="2">
    <location>
        <begin position="355"/>
        <end position="369"/>
    </location>
</feature>
<dbReference type="SUPFAM" id="SSF52540">
    <property type="entry name" value="P-loop containing nucleoside triphosphate hydrolases"/>
    <property type="match status" value="1"/>
</dbReference>
<dbReference type="InterPro" id="IPR003959">
    <property type="entry name" value="ATPase_AAA_core"/>
</dbReference>
<organism evidence="4 5">
    <name type="scientific">Paraglomus brasilianum</name>
    <dbReference type="NCBI Taxonomy" id="144538"/>
    <lineage>
        <taxon>Eukaryota</taxon>
        <taxon>Fungi</taxon>
        <taxon>Fungi incertae sedis</taxon>
        <taxon>Mucoromycota</taxon>
        <taxon>Glomeromycotina</taxon>
        <taxon>Glomeromycetes</taxon>
        <taxon>Paraglomerales</taxon>
        <taxon>Paraglomeraceae</taxon>
        <taxon>Paraglomus</taxon>
    </lineage>
</organism>
<keyword evidence="1" id="KW-0175">Coiled coil</keyword>
<evidence type="ECO:0000313" key="4">
    <source>
        <dbReference type="EMBL" id="CAG8584316.1"/>
    </source>
</evidence>
<feature type="coiled-coil region" evidence="1">
    <location>
        <begin position="259"/>
        <end position="315"/>
    </location>
</feature>
<sequence>MLKNKLELLTKEFTTLKEKITAKLQQKDNTITETNTKLTESNRKLEELTKENTANEKENLVKERDRARKNELELMEDTTKLETVLDQASSFTSEYSNPPFLNRRLMEQQKERLTKDLEKLTQQQTEAKIERHRQQLEKDQAEIKKQITNLATILNDNTVINNFNSQKEKNERIVKECKELLSGAHNLQEDCQTLAKFFTKTSELKNTKRKLSSFENKEDFENLKQDLISQCNTSIAGLQTQTGANTSVGGVCIIWDDFVDHLKSILDDARSEIEKLKRDIERTTYDVARKLKRLKLEEKSLQKSIEENMKRAQNEKDPEKKRRFLILVDDDKKKLANNLEEQKKIRIGDNLNIDDPSRGKPDPGNKKDNNALFYGTEGTGKTSIVRKLTYETDCYPLVEVKGSSLSPNKLDADIGIDALGKFIFTLCDIEHTLEDDFGLPRETNGEVRYILFVDEADLVSKDARLGEYTYLVFLKECMEQISKEKQAENL</sequence>
<feature type="coiled-coil region" evidence="1">
    <location>
        <begin position="103"/>
        <end position="149"/>
    </location>
</feature>
<feature type="domain" description="ATPase AAA-type core" evidence="3">
    <location>
        <begin position="372"/>
        <end position="463"/>
    </location>
</feature>
<dbReference type="GO" id="GO:0016887">
    <property type="term" value="F:ATP hydrolysis activity"/>
    <property type="evidence" value="ECO:0007669"/>
    <property type="project" value="InterPro"/>
</dbReference>
<keyword evidence="5" id="KW-1185">Reference proteome</keyword>
<evidence type="ECO:0000313" key="5">
    <source>
        <dbReference type="Proteomes" id="UP000789739"/>
    </source>
</evidence>
<reference evidence="4" key="1">
    <citation type="submission" date="2021-06" db="EMBL/GenBank/DDBJ databases">
        <authorList>
            <person name="Kallberg Y."/>
            <person name="Tangrot J."/>
            <person name="Rosling A."/>
        </authorList>
    </citation>
    <scope>NUCLEOTIDE SEQUENCE</scope>
    <source>
        <strain evidence="4">BR232B</strain>
    </source>
</reference>
<evidence type="ECO:0000256" key="2">
    <source>
        <dbReference type="SAM" id="MobiDB-lite"/>
    </source>
</evidence>
<dbReference type="GO" id="GO:0005524">
    <property type="term" value="F:ATP binding"/>
    <property type="evidence" value="ECO:0007669"/>
    <property type="project" value="InterPro"/>
</dbReference>
<dbReference type="OrthoDB" id="2446464at2759"/>
<dbReference type="Proteomes" id="UP000789739">
    <property type="component" value="Unassembled WGS sequence"/>
</dbReference>
<evidence type="ECO:0000259" key="3">
    <source>
        <dbReference type="Pfam" id="PF00004"/>
    </source>
</evidence>
<dbReference type="Pfam" id="PF00004">
    <property type="entry name" value="AAA"/>
    <property type="match status" value="1"/>
</dbReference>
<feature type="region of interest" description="Disordered" evidence="2">
    <location>
        <begin position="350"/>
        <end position="373"/>
    </location>
</feature>
<name>A0A9N9G4J0_9GLOM</name>
<gene>
    <name evidence="4" type="ORF">PBRASI_LOCUS6788</name>
</gene>
<evidence type="ECO:0000256" key="1">
    <source>
        <dbReference type="SAM" id="Coils"/>
    </source>
</evidence>